<reference evidence="2" key="1">
    <citation type="submission" date="2014-03" db="EMBL/GenBank/DDBJ databases">
        <title>The Genome Sequence of Puccinia striiformis f. sp. tritici PST-78.</title>
        <authorList>
            <consortium name="The Broad Institute Genome Sequencing Platform"/>
            <person name="Cuomo C."/>
            <person name="Hulbert S."/>
            <person name="Chen X."/>
            <person name="Walker B."/>
            <person name="Young S.K."/>
            <person name="Zeng Q."/>
            <person name="Gargeya S."/>
            <person name="Fitzgerald M."/>
            <person name="Haas B."/>
            <person name="Abouelleil A."/>
            <person name="Alvarado L."/>
            <person name="Arachchi H.M."/>
            <person name="Berlin A.M."/>
            <person name="Chapman S.B."/>
            <person name="Goldberg J."/>
            <person name="Griggs A."/>
            <person name="Gujja S."/>
            <person name="Hansen M."/>
            <person name="Howarth C."/>
            <person name="Imamovic A."/>
            <person name="Larimer J."/>
            <person name="McCowan C."/>
            <person name="Montmayeur A."/>
            <person name="Murphy C."/>
            <person name="Neiman D."/>
            <person name="Pearson M."/>
            <person name="Priest M."/>
            <person name="Roberts A."/>
            <person name="Saif S."/>
            <person name="Shea T."/>
            <person name="Sisk P."/>
            <person name="Sykes S."/>
            <person name="Wortman J."/>
            <person name="Nusbaum C."/>
            <person name="Birren B."/>
        </authorList>
    </citation>
    <scope>NUCLEOTIDE SEQUENCE [LARGE SCALE GENOMIC DNA]</scope>
    <source>
        <strain evidence="2">race PST-78</strain>
    </source>
</reference>
<protein>
    <submittedName>
        <fullName evidence="1">Uncharacterized protein</fullName>
    </submittedName>
</protein>
<organism evidence="1 2">
    <name type="scientific">Puccinia striiformis f. sp. tritici PST-78</name>
    <dbReference type="NCBI Taxonomy" id="1165861"/>
    <lineage>
        <taxon>Eukaryota</taxon>
        <taxon>Fungi</taxon>
        <taxon>Dikarya</taxon>
        <taxon>Basidiomycota</taxon>
        <taxon>Pucciniomycotina</taxon>
        <taxon>Pucciniomycetes</taxon>
        <taxon>Pucciniales</taxon>
        <taxon>Pucciniaceae</taxon>
        <taxon>Puccinia</taxon>
    </lineage>
</organism>
<evidence type="ECO:0000313" key="2">
    <source>
        <dbReference type="Proteomes" id="UP000054564"/>
    </source>
</evidence>
<proteinExistence type="predicted"/>
<sequence length="131" mass="14640">MSTRLFILSYVRPSRGLGIIREVSIITMSTSRPGEAVVYRIMQPGPILGINPALLPDHVDYDPVAALAFVRRIRGFIHSMQQLDNSSNCNSAENRNWALEFPAVLEGNGQSYLGRLRLMKQTISLRNFPPA</sequence>
<evidence type="ECO:0000313" key="1">
    <source>
        <dbReference type="EMBL" id="KNF02760.1"/>
    </source>
</evidence>
<dbReference type="AlphaFoldDB" id="A0A0L0VUR8"/>
<keyword evidence="2" id="KW-1185">Reference proteome</keyword>
<name>A0A0L0VUR8_9BASI</name>
<accession>A0A0L0VUR8</accession>
<comment type="caution">
    <text evidence="1">The sequence shown here is derived from an EMBL/GenBank/DDBJ whole genome shotgun (WGS) entry which is preliminary data.</text>
</comment>
<dbReference type="EMBL" id="AJIL01000021">
    <property type="protein sequence ID" value="KNF02760.1"/>
    <property type="molecule type" value="Genomic_DNA"/>
</dbReference>
<dbReference type="Proteomes" id="UP000054564">
    <property type="component" value="Unassembled WGS sequence"/>
</dbReference>
<gene>
    <name evidence="1" type="ORF">PSTG_04046</name>
</gene>